<evidence type="ECO:0000256" key="2">
    <source>
        <dbReference type="ARBA" id="ARBA00022692"/>
    </source>
</evidence>
<organism evidence="7 8">
    <name type="scientific">Filimonas lacunae</name>
    <dbReference type="NCBI Taxonomy" id="477680"/>
    <lineage>
        <taxon>Bacteria</taxon>
        <taxon>Pseudomonadati</taxon>
        <taxon>Bacteroidota</taxon>
        <taxon>Chitinophagia</taxon>
        <taxon>Chitinophagales</taxon>
        <taxon>Chitinophagaceae</taxon>
        <taxon>Filimonas</taxon>
    </lineage>
</organism>
<reference evidence="8" key="1">
    <citation type="submission" date="2017-01" db="EMBL/GenBank/DDBJ databases">
        <authorList>
            <person name="Varghese N."/>
            <person name="Submissions S."/>
        </authorList>
    </citation>
    <scope>NUCLEOTIDE SEQUENCE [LARGE SCALE GENOMIC DNA]</scope>
    <source>
        <strain evidence="8">DSM 21054</strain>
    </source>
</reference>
<feature type="transmembrane region" description="Helical" evidence="6">
    <location>
        <begin position="190"/>
        <end position="215"/>
    </location>
</feature>
<feature type="transmembrane region" description="Helical" evidence="6">
    <location>
        <begin position="235"/>
        <end position="255"/>
    </location>
</feature>
<dbReference type="PANTHER" id="PTHR30520:SF6">
    <property type="entry name" value="FORMATE_NITRATE FAMILY TRANSPORTER (EUROFUNG)"/>
    <property type="match status" value="1"/>
</dbReference>
<dbReference type="Pfam" id="PF01226">
    <property type="entry name" value="Form_Nir_trans"/>
    <property type="match status" value="1"/>
</dbReference>
<dbReference type="STRING" id="477680.SAMN05421788_10944"/>
<name>A0A173MJ01_9BACT</name>
<evidence type="ECO:0000256" key="3">
    <source>
        <dbReference type="ARBA" id="ARBA00022989"/>
    </source>
</evidence>
<dbReference type="Gene3D" id="1.20.1080.10">
    <property type="entry name" value="Glycerol uptake facilitator protein"/>
    <property type="match status" value="1"/>
</dbReference>
<feature type="transmembrane region" description="Helical" evidence="6">
    <location>
        <begin position="61"/>
        <end position="90"/>
    </location>
</feature>
<keyword evidence="8" id="KW-1185">Reference proteome</keyword>
<feature type="transmembrane region" description="Helical" evidence="6">
    <location>
        <begin position="102"/>
        <end position="123"/>
    </location>
</feature>
<keyword evidence="3 6" id="KW-1133">Transmembrane helix</keyword>
<comment type="similarity">
    <text evidence="5">Belongs to the FNT transporter (TC 1.A.16) family.</text>
</comment>
<sequence length="271" mass="28312">MDYKKPAEVVSLMIQSGVDKVKLSPSDLLIRGMLSGAILGFGTTLAITATTQTGLAIVGAAIFPACFVIVVLMGFELVTGSFALLPAAFADGRIRFGEMLKNLLLVFTANLLGGLLYACLFWVSVTSAGHASANAVTAAIIKIAESKTTGYMQYGAAGIVTAFVKGVLCNWMVTMGVVMSLTSTATLGKILAAWLPVFIFFAQGFEHAVVNMFVIPAGMFLGAKVTLADWWLSNQLPVTLGNIAGGVIFTGLALYMTHGKKAGELPASNAS</sequence>
<evidence type="ECO:0000313" key="8">
    <source>
        <dbReference type="Proteomes" id="UP000186917"/>
    </source>
</evidence>
<keyword evidence="4 6" id="KW-0472">Membrane</keyword>
<keyword evidence="2 6" id="KW-0812">Transmembrane</keyword>
<comment type="subcellular location">
    <subcellularLocation>
        <location evidence="1">Membrane</location>
        <topology evidence="1">Multi-pass membrane protein</topology>
    </subcellularLocation>
</comment>
<proteinExistence type="inferred from homology"/>
<dbReference type="InterPro" id="IPR023271">
    <property type="entry name" value="Aquaporin-like"/>
</dbReference>
<protein>
    <submittedName>
        <fullName evidence="7">Formate/nitrite transporter</fullName>
    </submittedName>
</protein>
<dbReference type="InterPro" id="IPR000292">
    <property type="entry name" value="For/NO2_transpt"/>
</dbReference>
<dbReference type="AlphaFoldDB" id="A0A173MJ01"/>
<evidence type="ECO:0000313" key="7">
    <source>
        <dbReference type="EMBL" id="SIT29809.1"/>
    </source>
</evidence>
<dbReference type="Proteomes" id="UP000186917">
    <property type="component" value="Unassembled WGS sequence"/>
</dbReference>
<dbReference type="EMBL" id="FTOR01000009">
    <property type="protein sequence ID" value="SIT29809.1"/>
    <property type="molecule type" value="Genomic_DNA"/>
</dbReference>
<evidence type="ECO:0000256" key="5">
    <source>
        <dbReference type="ARBA" id="ARBA00049660"/>
    </source>
</evidence>
<feature type="transmembrane region" description="Helical" evidence="6">
    <location>
        <begin position="28"/>
        <end position="49"/>
    </location>
</feature>
<dbReference type="GO" id="GO:0015499">
    <property type="term" value="F:formate transmembrane transporter activity"/>
    <property type="evidence" value="ECO:0007669"/>
    <property type="project" value="TreeGrafter"/>
</dbReference>
<gene>
    <name evidence="7" type="ORF">SAMN05421788_10944</name>
</gene>
<dbReference type="OrthoDB" id="9786493at2"/>
<evidence type="ECO:0000256" key="1">
    <source>
        <dbReference type="ARBA" id="ARBA00004141"/>
    </source>
</evidence>
<evidence type="ECO:0000256" key="6">
    <source>
        <dbReference type="SAM" id="Phobius"/>
    </source>
</evidence>
<feature type="transmembrane region" description="Helical" evidence="6">
    <location>
        <begin position="154"/>
        <end position="178"/>
    </location>
</feature>
<dbReference type="KEGG" id="fln:FLA_3631"/>
<accession>A0A173MJ01</accession>
<dbReference type="RefSeq" id="WP_076381377.1">
    <property type="nucleotide sequence ID" value="NZ_AP017422.1"/>
</dbReference>
<evidence type="ECO:0000256" key="4">
    <source>
        <dbReference type="ARBA" id="ARBA00023136"/>
    </source>
</evidence>
<dbReference type="GO" id="GO:0005886">
    <property type="term" value="C:plasma membrane"/>
    <property type="evidence" value="ECO:0007669"/>
    <property type="project" value="TreeGrafter"/>
</dbReference>
<dbReference type="PANTHER" id="PTHR30520">
    <property type="entry name" value="FORMATE TRANSPORTER-RELATED"/>
    <property type="match status" value="1"/>
</dbReference>